<dbReference type="InterPro" id="IPR027268">
    <property type="entry name" value="Peptidase_M4/M1_CTD_sf"/>
</dbReference>
<sequence>MMFRYLTLTLLVVAWHSVASNISIRTSNLDEEQQQKVESWLQQGLQAVETTLAPIPQPAIDIRVKGASEAMEPVPWGQIIRNSPIQVLLYVNPRMPLTAFIDDWTLYHELSHLYFPYLDYPSFWLSEGFATYLQYLAMYQGRIIDRSQFVERIQQGLLRGMHTTRDKPGRLSDVSADMWQTKAFKRVYWSGAAFFMEADLQLIEQGQDLTELVATFSHCCLTEQMTGQELVRTLDVISDTEIFSQLFATYRYRRDFPDISARQLHILASHYH</sequence>
<name>A0A4U1B5U5_9GAMM</name>
<keyword evidence="3" id="KW-1185">Reference proteome</keyword>
<dbReference type="Gene3D" id="1.10.390.10">
    <property type="entry name" value="Neutral Protease Domain 2"/>
    <property type="match status" value="1"/>
</dbReference>
<dbReference type="AlphaFoldDB" id="A0A4U1B5U5"/>
<evidence type="ECO:0000313" key="3">
    <source>
        <dbReference type="Proteomes" id="UP000307999"/>
    </source>
</evidence>
<dbReference type="SUPFAM" id="SSF55486">
    <property type="entry name" value="Metalloproteases ('zincins'), catalytic domain"/>
    <property type="match status" value="1"/>
</dbReference>
<gene>
    <name evidence="2" type="ORF">E8M12_06340</name>
</gene>
<reference evidence="2 3" key="1">
    <citation type="submission" date="2019-04" db="EMBL/GenBank/DDBJ databases">
        <title>Thalassotalea guangxiensis sp. nov., isolated from sediment of the coastal wetland.</title>
        <authorList>
            <person name="Zheng S."/>
            <person name="Zhang D."/>
        </authorList>
    </citation>
    <scope>NUCLEOTIDE SEQUENCE [LARGE SCALE GENOMIC DNA]</scope>
    <source>
        <strain evidence="2 3">ZS-4</strain>
    </source>
</reference>
<dbReference type="EMBL" id="SWDB01000011">
    <property type="protein sequence ID" value="TKB45862.1"/>
    <property type="molecule type" value="Genomic_DNA"/>
</dbReference>
<organism evidence="2 3">
    <name type="scientific">Thalassotalea mangrovi</name>
    <dbReference type="NCBI Taxonomy" id="2572245"/>
    <lineage>
        <taxon>Bacteria</taxon>
        <taxon>Pseudomonadati</taxon>
        <taxon>Pseudomonadota</taxon>
        <taxon>Gammaproteobacteria</taxon>
        <taxon>Alteromonadales</taxon>
        <taxon>Colwelliaceae</taxon>
        <taxon>Thalassotalea</taxon>
    </lineage>
</organism>
<comment type="caution">
    <text evidence="2">The sequence shown here is derived from an EMBL/GenBank/DDBJ whole genome shotgun (WGS) entry which is preliminary data.</text>
</comment>
<dbReference type="OrthoDB" id="1467486at2"/>
<dbReference type="RefSeq" id="WP_136735257.1">
    <property type="nucleotide sequence ID" value="NZ_SWDB01000011.1"/>
</dbReference>
<evidence type="ECO:0000313" key="2">
    <source>
        <dbReference type="EMBL" id="TKB45862.1"/>
    </source>
</evidence>
<proteinExistence type="predicted"/>
<dbReference type="Proteomes" id="UP000307999">
    <property type="component" value="Unassembled WGS sequence"/>
</dbReference>
<accession>A0A4U1B5U5</accession>
<protein>
    <submittedName>
        <fullName evidence="2">M1 family metallopeptidase</fullName>
    </submittedName>
</protein>
<evidence type="ECO:0000256" key="1">
    <source>
        <dbReference type="SAM" id="SignalP"/>
    </source>
</evidence>
<feature type="signal peptide" evidence="1">
    <location>
        <begin position="1"/>
        <end position="19"/>
    </location>
</feature>
<keyword evidence="1" id="KW-0732">Signal</keyword>
<feature type="chain" id="PRO_5020725316" evidence="1">
    <location>
        <begin position="20"/>
        <end position="272"/>
    </location>
</feature>